<name>A0ABS6S4J3_9BACT</name>
<dbReference type="EMBL" id="JABXWD010000666">
    <property type="protein sequence ID" value="MBV6343567.1"/>
    <property type="molecule type" value="Genomic_DNA"/>
</dbReference>
<protein>
    <submittedName>
        <fullName evidence="1">Uncharacterized protein</fullName>
    </submittedName>
</protein>
<keyword evidence="2" id="KW-1185">Reference proteome</keyword>
<gene>
    <name evidence="1" type="ORF">HWQ67_18515</name>
</gene>
<comment type="caution">
    <text evidence="1">The sequence shown here is derived from an EMBL/GenBank/DDBJ whole genome shotgun (WGS) entry which is preliminary data.</text>
</comment>
<evidence type="ECO:0000313" key="1">
    <source>
        <dbReference type="EMBL" id="MBV6343567.1"/>
    </source>
</evidence>
<accession>A0ABS6S4J3</accession>
<dbReference type="RefSeq" id="WP_218254186.1">
    <property type="nucleotide sequence ID" value="NZ_JABXWD010000666.1"/>
</dbReference>
<proteinExistence type="predicted"/>
<evidence type="ECO:0000313" key="2">
    <source>
        <dbReference type="Proteomes" id="UP001196980"/>
    </source>
</evidence>
<organism evidence="1 2">
    <name type="scientific">Candidatus Magnetobacterium casense</name>
    <dbReference type="NCBI Taxonomy" id="1455061"/>
    <lineage>
        <taxon>Bacteria</taxon>
        <taxon>Pseudomonadati</taxon>
        <taxon>Nitrospirota</taxon>
        <taxon>Thermodesulfovibrionia</taxon>
        <taxon>Thermodesulfovibrionales</taxon>
        <taxon>Candidatus Magnetobacteriaceae</taxon>
        <taxon>Candidatus Magnetobacterium</taxon>
    </lineage>
</organism>
<dbReference type="Proteomes" id="UP001196980">
    <property type="component" value="Unassembled WGS sequence"/>
</dbReference>
<sequence length="95" mass="10523">MVASAAEYEGFTQKEMLVTMLHKLDDLSDCTNELKTQSARNADRISSLDGDMNRHETLIHELDEKVNGVNMKSNIWDGLNSTVNVILAALIGTKT</sequence>
<reference evidence="1 2" key="1">
    <citation type="journal article" date="2020" name="J Geophys Res Biogeosci">
        <title>Magnetotaxis as an Adaptation to Enable Bacterial Shuttling of Microbial Sulfur and Sulfur Cycling Across Aquatic Oxic#Anoxic Interfaces.</title>
        <authorList>
            <person name="Li J."/>
            <person name="Liu P."/>
            <person name="Wang J."/>
            <person name="Roberts A.P."/>
            <person name="Pan Y."/>
        </authorList>
    </citation>
    <scope>NUCLEOTIDE SEQUENCE [LARGE SCALE GENOMIC DNA]</scope>
    <source>
        <strain evidence="1 2">MYR-1_YQ</strain>
    </source>
</reference>